<sequence length="471" mass="52135">MSSVRKVNLGCCRASLDKRINSFSGYSPSRRRWHQISELPLGLVHRNSTNLSTQGKVLPRRVSRILSSAEGEIQKAYIPPFSDKKTGRDAVLRFYDAFNNRSLEGMMAEIADDVFYEDLVYDEAFVGGEKLREYLAKTLDVPDDLRFVIDDITEGDGPTCGVSWHVELTNGTVMPFSRGASFYRVDAEGKICKARDLVESLPKAGDAAFGVMKAVIPLVRSLGSRGVRLGSQAIALPAIGMWGFYASYMWFIMLGTAAPGSPAIETSAETIGEVLHESLNFFYVNIFLNNVGITIVPSVAEHPVSEALFNFVNAWSMMMLPAFLVDRKSQPVERSRIPLWVGTMFLTNVFCIPYMALREQQQLPVAGDVPPRQLPAWAPAVGGIAAVVGTVSIVWAIAARPEFGDVASRLGYLQNKFTGDRVFFAFVVDSVLYSVWQAWLLENAPPSLRYLPFYGMAVWLMTGSRGQHKNT</sequence>
<keyword evidence="1" id="KW-0812">Transmembrane</keyword>
<dbReference type="AlphaFoldDB" id="A0A061R640"/>
<name>A0A061R640_9CHLO</name>
<evidence type="ECO:0000256" key="1">
    <source>
        <dbReference type="SAM" id="Phobius"/>
    </source>
</evidence>
<dbReference type="InterPro" id="IPR032710">
    <property type="entry name" value="NTF2-like_dom_sf"/>
</dbReference>
<feature type="transmembrane region" description="Helical" evidence="1">
    <location>
        <begin position="422"/>
        <end position="441"/>
    </location>
</feature>
<organism evidence="3">
    <name type="scientific">Tetraselmis sp. GSL018</name>
    <dbReference type="NCBI Taxonomy" id="582737"/>
    <lineage>
        <taxon>Eukaryota</taxon>
        <taxon>Viridiplantae</taxon>
        <taxon>Chlorophyta</taxon>
        <taxon>core chlorophytes</taxon>
        <taxon>Chlorodendrophyceae</taxon>
        <taxon>Chlorodendrales</taxon>
        <taxon>Chlorodendraceae</taxon>
        <taxon>Tetraselmis</taxon>
    </lineage>
</organism>
<gene>
    <name evidence="3" type="ORF">TSPGSL018_8819</name>
</gene>
<dbReference type="EMBL" id="GBEZ01017997">
    <property type="protein sequence ID" value="JAC68392.1"/>
    <property type="molecule type" value="Transcribed_RNA"/>
</dbReference>
<feature type="transmembrane region" description="Helical" evidence="1">
    <location>
        <begin position="337"/>
        <end position="356"/>
    </location>
</feature>
<feature type="domain" description="SnoaL-like" evidence="2">
    <location>
        <begin position="91"/>
        <end position="192"/>
    </location>
</feature>
<reference evidence="3" key="1">
    <citation type="submission" date="2014-05" db="EMBL/GenBank/DDBJ databases">
        <title>The transcriptome of the halophilic microalga Tetraselmis sp. GSL018 isolated from the Great Salt Lake, Utah.</title>
        <authorList>
            <person name="Jinkerson R.E."/>
            <person name="D'Adamo S."/>
            <person name="Posewitz M.C."/>
        </authorList>
    </citation>
    <scope>NUCLEOTIDE SEQUENCE</scope>
    <source>
        <strain evidence="3">GSL018</strain>
    </source>
</reference>
<evidence type="ECO:0000313" key="3">
    <source>
        <dbReference type="EMBL" id="JAC68392.1"/>
    </source>
</evidence>
<evidence type="ECO:0000259" key="2">
    <source>
        <dbReference type="Pfam" id="PF12680"/>
    </source>
</evidence>
<keyword evidence="1" id="KW-0472">Membrane</keyword>
<accession>A0A061R640</accession>
<keyword evidence="1" id="KW-1133">Transmembrane helix</keyword>
<dbReference type="Pfam" id="PF12680">
    <property type="entry name" value="SnoaL_2"/>
    <property type="match status" value="1"/>
</dbReference>
<dbReference type="InterPro" id="IPR037401">
    <property type="entry name" value="SnoaL-like"/>
</dbReference>
<feature type="transmembrane region" description="Helical" evidence="1">
    <location>
        <begin position="233"/>
        <end position="253"/>
    </location>
</feature>
<dbReference type="PANTHER" id="PTHR36367:SF2">
    <property type="entry name" value="TRANSMEMBRANE PROTEIN"/>
    <property type="match status" value="1"/>
</dbReference>
<dbReference type="PANTHER" id="PTHR36367">
    <property type="entry name" value="TRANSMEMBRANE PROTEIN"/>
    <property type="match status" value="1"/>
</dbReference>
<proteinExistence type="predicted"/>
<protein>
    <submittedName>
        <fullName evidence="3">Polyketide cyclase</fullName>
    </submittedName>
</protein>
<dbReference type="SUPFAM" id="SSF54427">
    <property type="entry name" value="NTF2-like"/>
    <property type="match status" value="1"/>
</dbReference>
<dbReference type="Gene3D" id="3.10.450.50">
    <property type="match status" value="1"/>
</dbReference>
<feature type="transmembrane region" description="Helical" evidence="1">
    <location>
        <begin position="376"/>
        <end position="401"/>
    </location>
</feature>